<accession>A0A7X3K0B9</accession>
<dbReference type="AlphaFoldDB" id="A0A7X3K0B9"/>
<dbReference type="EMBL" id="RHLK01000009">
    <property type="protein sequence ID" value="MVP00998.1"/>
    <property type="molecule type" value="Genomic_DNA"/>
</dbReference>
<name>A0A7X3K0B9_9BACL</name>
<reference evidence="1 2" key="1">
    <citation type="journal article" date="2019" name="Microorganisms">
        <title>Paenibacillus lutrae sp. nov., A Chitinolytic Species Isolated from A River Otter in Castril Natural Park, Granada, Spain.</title>
        <authorList>
            <person name="Rodriguez M."/>
            <person name="Reina J.C."/>
            <person name="Bejar V."/>
            <person name="Llamas I."/>
        </authorList>
    </citation>
    <scope>NUCLEOTIDE SEQUENCE [LARGE SCALE GENOMIC DNA]</scope>
    <source>
        <strain evidence="1 2">N10</strain>
    </source>
</reference>
<organism evidence="1 2">
    <name type="scientific">Paenibacillus lutrae</name>
    <dbReference type="NCBI Taxonomy" id="2078573"/>
    <lineage>
        <taxon>Bacteria</taxon>
        <taxon>Bacillati</taxon>
        <taxon>Bacillota</taxon>
        <taxon>Bacilli</taxon>
        <taxon>Bacillales</taxon>
        <taxon>Paenibacillaceae</taxon>
        <taxon>Paenibacillus</taxon>
    </lineage>
</organism>
<protein>
    <submittedName>
        <fullName evidence="1">Uncharacterized protein</fullName>
    </submittedName>
</protein>
<evidence type="ECO:0000313" key="2">
    <source>
        <dbReference type="Proteomes" id="UP000490800"/>
    </source>
</evidence>
<dbReference type="Proteomes" id="UP000490800">
    <property type="component" value="Unassembled WGS sequence"/>
</dbReference>
<proteinExistence type="predicted"/>
<keyword evidence="2" id="KW-1185">Reference proteome</keyword>
<gene>
    <name evidence="1" type="ORF">EDM21_15965</name>
</gene>
<comment type="caution">
    <text evidence="1">The sequence shown here is derived from an EMBL/GenBank/DDBJ whole genome shotgun (WGS) entry which is preliminary data.</text>
</comment>
<evidence type="ECO:0000313" key="1">
    <source>
        <dbReference type="EMBL" id="MVP00998.1"/>
    </source>
</evidence>
<dbReference type="OrthoDB" id="6443639at2"/>
<sequence length="150" mass="17347">MKKKKYFVLFILVGLIAYTSLRYGGEIYSNVYFSTKLGEMEKKQQESVDLSSFYPFDWDQFVHIGSYTNGKEVNTMLGKKAVEDDEMLIDYENDQKLLFIKNDKIIKEWSMPSIQEIQVTTNSGGVVSRGDALFEIKKVDGKLFLKQVKK</sequence>
<dbReference type="RefSeq" id="WP_157337000.1">
    <property type="nucleotide sequence ID" value="NZ_RHLK01000009.1"/>
</dbReference>